<dbReference type="AlphaFoldDB" id="A0A7I8W744"/>
<name>A0A7I8W744_9ANNE</name>
<organism evidence="4 5">
    <name type="scientific">Dimorphilus gyrociliatus</name>
    <dbReference type="NCBI Taxonomy" id="2664684"/>
    <lineage>
        <taxon>Eukaryota</taxon>
        <taxon>Metazoa</taxon>
        <taxon>Spiralia</taxon>
        <taxon>Lophotrochozoa</taxon>
        <taxon>Annelida</taxon>
        <taxon>Polychaeta</taxon>
        <taxon>Polychaeta incertae sedis</taxon>
        <taxon>Dinophilidae</taxon>
        <taxon>Dimorphilus</taxon>
    </lineage>
</organism>
<keyword evidence="3" id="KW-1133">Transmembrane helix</keyword>
<evidence type="ECO:0000256" key="3">
    <source>
        <dbReference type="SAM" id="Phobius"/>
    </source>
</evidence>
<keyword evidence="5" id="KW-1185">Reference proteome</keyword>
<evidence type="ECO:0000256" key="1">
    <source>
        <dbReference type="SAM" id="Coils"/>
    </source>
</evidence>
<feature type="region of interest" description="Disordered" evidence="2">
    <location>
        <begin position="1"/>
        <end position="22"/>
    </location>
</feature>
<evidence type="ECO:0000313" key="5">
    <source>
        <dbReference type="Proteomes" id="UP000549394"/>
    </source>
</evidence>
<proteinExistence type="predicted"/>
<accession>A0A7I8W744</accession>
<keyword evidence="3" id="KW-0812">Transmembrane</keyword>
<dbReference type="Proteomes" id="UP000549394">
    <property type="component" value="Unassembled WGS sequence"/>
</dbReference>
<dbReference type="EMBL" id="CAJFCJ010000020">
    <property type="protein sequence ID" value="CAD5124026.1"/>
    <property type="molecule type" value="Genomic_DNA"/>
</dbReference>
<sequence length="347" mass="40491">MYKTEGYLEPSSLSAGYTSSSVYSHSDQFSPGYDTRDKHYTLNHRKNEEETALKSVMDIRKDEHVYEKAVYESFKENPVTREMKNERVKVNPVYQADETDYIKKSIPKSTVYPGLLTFVLIILFLVSTCALILSIITVGDVKDLKESSTRTSTPNFVLSDNSSAKWLEEFKEWKKVKEQLEIRLQSLEQENIKLKDGIDKLEKKYERQTDNEMYLREDMRTIKSQIQTTVNGTVFDREIKKIKENFDCKVYNMTHSSSFDRSFTYTPSMYPCKNRDVPYCPISKEDLQKITIMSAYCTSKNAQSSLLTETSNGIFKCYCFGKHPDAKLKKLNERECTMWIRYCKKSE</sequence>
<feature type="compositionally biased region" description="Polar residues" evidence="2">
    <location>
        <begin position="11"/>
        <end position="22"/>
    </location>
</feature>
<feature type="transmembrane region" description="Helical" evidence="3">
    <location>
        <begin position="111"/>
        <end position="136"/>
    </location>
</feature>
<keyword evidence="3" id="KW-0472">Membrane</keyword>
<evidence type="ECO:0000256" key="2">
    <source>
        <dbReference type="SAM" id="MobiDB-lite"/>
    </source>
</evidence>
<reference evidence="4 5" key="1">
    <citation type="submission" date="2020-08" db="EMBL/GenBank/DDBJ databases">
        <authorList>
            <person name="Hejnol A."/>
        </authorList>
    </citation>
    <scope>NUCLEOTIDE SEQUENCE [LARGE SCALE GENOMIC DNA]</scope>
</reference>
<comment type="caution">
    <text evidence="4">The sequence shown here is derived from an EMBL/GenBank/DDBJ whole genome shotgun (WGS) entry which is preliminary data.</text>
</comment>
<evidence type="ECO:0000313" key="4">
    <source>
        <dbReference type="EMBL" id="CAD5124026.1"/>
    </source>
</evidence>
<keyword evidence="1" id="KW-0175">Coiled coil</keyword>
<gene>
    <name evidence="4" type="ORF">DGYR_LOCUS11633</name>
</gene>
<protein>
    <submittedName>
        <fullName evidence="4">DgyrCDS12330</fullName>
    </submittedName>
</protein>
<feature type="coiled-coil region" evidence="1">
    <location>
        <begin position="170"/>
        <end position="218"/>
    </location>
</feature>